<dbReference type="PROSITE" id="PS51186">
    <property type="entry name" value="GNAT"/>
    <property type="match status" value="1"/>
</dbReference>
<dbReference type="Pfam" id="PF00583">
    <property type="entry name" value="Acetyltransf_1"/>
    <property type="match status" value="1"/>
</dbReference>
<evidence type="ECO:0000256" key="1">
    <source>
        <dbReference type="SAM" id="MobiDB-lite"/>
    </source>
</evidence>
<dbReference type="EMBL" id="JBFNQN010000016">
    <property type="protein sequence ID" value="MEW9267217.1"/>
    <property type="molecule type" value="Genomic_DNA"/>
</dbReference>
<dbReference type="Gene3D" id="3.40.630.30">
    <property type="match status" value="1"/>
</dbReference>
<feature type="region of interest" description="Disordered" evidence="1">
    <location>
        <begin position="148"/>
        <end position="170"/>
    </location>
</feature>
<dbReference type="InterPro" id="IPR000182">
    <property type="entry name" value="GNAT_dom"/>
</dbReference>
<comment type="caution">
    <text evidence="3">The sequence shown here is derived from an EMBL/GenBank/DDBJ whole genome shotgun (WGS) entry which is preliminary data.</text>
</comment>
<protein>
    <submittedName>
        <fullName evidence="3">GNAT family N-acetyltransferase</fullName>
    </submittedName>
</protein>
<dbReference type="InterPro" id="IPR016181">
    <property type="entry name" value="Acyl_CoA_acyltransferase"/>
</dbReference>
<proteinExistence type="predicted"/>
<dbReference type="Proteomes" id="UP001555826">
    <property type="component" value="Unassembled WGS sequence"/>
</dbReference>
<evidence type="ECO:0000259" key="2">
    <source>
        <dbReference type="PROSITE" id="PS51186"/>
    </source>
</evidence>
<organism evidence="3 4">
    <name type="scientific">Kineococcus endophyticus</name>
    <dbReference type="NCBI Taxonomy" id="1181883"/>
    <lineage>
        <taxon>Bacteria</taxon>
        <taxon>Bacillati</taxon>
        <taxon>Actinomycetota</taxon>
        <taxon>Actinomycetes</taxon>
        <taxon>Kineosporiales</taxon>
        <taxon>Kineosporiaceae</taxon>
        <taxon>Kineococcus</taxon>
    </lineage>
</organism>
<dbReference type="SUPFAM" id="SSF55729">
    <property type="entry name" value="Acyl-CoA N-acyltransferases (Nat)"/>
    <property type="match status" value="1"/>
</dbReference>
<evidence type="ECO:0000313" key="3">
    <source>
        <dbReference type="EMBL" id="MEW9267217.1"/>
    </source>
</evidence>
<keyword evidence="4" id="KW-1185">Reference proteome</keyword>
<name>A0ABV3PC60_9ACTN</name>
<reference evidence="3 4" key="1">
    <citation type="submission" date="2024-07" db="EMBL/GenBank/DDBJ databases">
        <authorList>
            <person name="Thanompreechachai J."/>
            <person name="Duangmal K."/>
        </authorList>
    </citation>
    <scope>NUCLEOTIDE SEQUENCE [LARGE SCALE GENOMIC DNA]</scope>
    <source>
        <strain evidence="3 4">KCTC 19886</strain>
    </source>
</reference>
<sequence length="170" mass="18585">MSLRVDVCTEDDLAVLLAGETSRHLAHHHRERFAVQAQGSGHYLLAWRDGVNVGRASLTAQSKYAPVRERWPGCAEVNALAAFPQGQGTGTALLRLADSLARADGHQRIGLAVDPDDPGPRRLYERLGYRLWDGGPVVDEWVELLDDGGSRPHADPSDYLSKPLRENTAA</sequence>
<gene>
    <name evidence="3" type="ORF">AB1207_20900</name>
</gene>
<dbReference type="RefSeq" id="WP_367640464.1">
    <property type="nucleotide sequence ID" value="NZ_JBFNQN010000016.1"/>
</dbReference>
<evidence type="ECO:0000313" key="4">
    <source>
        <dbReference type="Proteomes" id="UP001555826"/>
    </source>
</evidence>
<accession>A0ABV3PC60</accession>
<dbReference type="CDD" id="cd04301">
    <property type="entry name" value="NAT_SF"/>
    <property type="match status" value="1"/>
</dbReference>
<feature type="domain" description="N-acetyltransferase" evidence="2">
    <location>
        <begin position="3"/>
        <end position="165"/>
    </location>
</feature>